<protein>
    <submittedName>
        <fullName evidence="4">Uncharacterized protein</fullName>
    </submittedName>
</protein>
<reference evidence="5" key="1">
    <citation type="journal article" date="2013" name="Nature">
        <title>Pan genome of the phytoplankton Emiliania underpins its global distribution.</title>
        <authorList>
            <person name="Read B.A."/>
            <person name="Kegel J."/>
            <person name="Klute M.J."/>
            <person name="Kuo A."/>
            <person name="Lefebvre S.C."/>
            <person name="Maumus F."/>
            <person name="Mayer C."/>
            <person name="Miller J."/>
            <person name="Monier A."/>
            <person name="Salamov A."/>
            <person name="Young J."/>
            <person name="Aguilar M."/>
            <person name="Claverie J.M."/>
            <person name="Frickenhaus S."/>
            <person name="Gonzalez K."/>
            <person name="Herman E.K."/>
            <person name="Lin Y.C."/>
            <person name="Napier J."/>
            <person name="Ogata H."/>
            <person name="Sarno A.F."/>
            <person name="Shmutz J."/>
            <person name="Schroeder D."/>
            <person name="de Vargas C."/>
            <person name="Verret F."/>
            <person name="von Dassow P."/>
            <person name="Valentin K."/>
            <person name="Van de Peer Y."/>
            <person name="Wheeler G."/>
            <person name="Dacks J.B."/>
            <person name="Delwiche C.F."/>
            <person name="Dyhrman S.T."/>
            <person name="Glockner G."/>
            <person name="John U."/>
            <person name="Richards T."/>
            <person name="Worden A.Z."/>
            <person name="Zhang X."/>
            <person name="Grigoriev I.V."/>
            <person name="Allen A.E."/>
            <person name="Bidle K."/>
            <person name="Borodovsky M."/>
            <person name="Bowler C."/>
            <person name="Brownlee C."/>
            <person name="Cock J.M."/>
            <person name="Elias M."/>
            <person name="Gladyshev V.N."/>
            <person name="Groth M."/>
            <person name="Guda C."/>
            <person name="Hadaegh A."/>
            <person name="Iglesias-Rodriguez M.D."/>
            <person name="Jenkins J."/>
            <person name="Jones B.M."/>
            <person name="Lawson T."/>
            <person name="Leese F."/>
            <person name="Lindquist E."/>
            <person name="Lobanov A."/>
            <person name="Lomsadze A."/>
            <person name="Malik S.B."/>
            <person name="Marsh M.E."/>
            <person name="Mackinder L."/>
            <person name="Mock T."/>
            <person name="Mueller-Roeber B."/>
            <person name="Pagarete A."/>
            <person name="Parker M."/>
            <person name="Probert I."/>
            <person name="Quesneville H."/>
            <person name="Raines C."/>
            <person name="Rensing S.A."/>
            <person name="Riano-Pachon D.M."/>
            <person name="Richier S."/>
            <person name="Rokitta S."/>
            <person name="Shiraiwa Y."/>
            <person name="Soanes D.M."/>
            <person name="van der Giezen M."/>
            <person name="Wahlund T.M."/>
            <person name="Williams B."/>
            <person name="Wilson W."/>
            <person name="Wolfe G."/>
            <person name="Wurch L.L."/>
        </authorList>
    </citation>
    <scope>NUCLEOTIDE SEQUENCE</scope>
</reference>
<dbReference type="HOGENOM" id="CLU_1063296_0_0_1"/>
<name>A0A0D3KK89_EMIH1</name>
<feature type="signal peptide" evidence="3">
    <location>
        <begin position="1"/>
        <end position="19"/>
    </location>
</feature>
<evidence type="ECO:0000313" key="5">
    <source>
        <dbReference type="Proteomes" id="UP000013827"/>
    </source>
</evidence>
<evidence type="ECO:0000256" key="1">
    <source>
        <dbReference type="ARBA" id="ARBA00023604"/>
    </source>
</evidence>
<dbReference type="PANTHER" id="PTHR34598">
    <property type="entry name" value="BLL6449 PROTEIN"/>
    <property type="match status" value="1"/>
</dbReference>
<reference evidence="4" key="2">
    <citation type="submission" date="2024-10" db="UniProtKB">
        <authorList>
            <consortium name="EnsemblProtists"/>
        </authorList>
    </citation>
    <scope>IDENTIFICATION</scope>
</reference>
<dbReference type="PROSITE" id="PS51257">
    <property type="entry name" value="PROKAR_LIPOPROTEIN"/>
    <property type="match status" value="1"/>
</dbReference>
<dbReference type="InterPro" id="IPR044053">
    <property type="entry name" value="AsaB-like"/>
</dbReference>
<sequence length="295" mass="32776">MRVFFVFFVSALLLGCATGEPPAKRLAEGVTGLSRPPSPAARRQLVETSDVDHESPPSPPESSGAPFCGTGDGSLKPEAIILQDSMVGSIEYLGDGGKEMTILNGRKSKPTLEKDGFELLQLEAPLLWRSEIMDGHDPVELEDHEYERVAEVVKRHTFAFRQQGAAFRNAKAKRVIGWNVWTSLDPAHAVQRDPLALLSAASLDPQAKFFPLLKAYPRHEWHYFPNMTNREAILFKQWDSDSTVKLEIGDASSHGGWEPSPDITSNYVYHQAVDIGNQDAPPRRSADFRCLALYY</sequence>
<dbReference type="GO" id="GO:0016491">
    <property type="term" value="F:oxidoreductase activity"/>
    <property type="evidence" value="ECO:0007669"/>
    <property type="project" value="InterPro"/>
</dbReference>
<keyword evidence="3" id="KW-0732">Signal</keyword>
<dbReference type="PANTHER" id="PTHR34598:SF3">
    <property type="entry name" value="OXIDOREDUCTASE AN1597"/>
    <property type="match status" value="1"/>
</dbReference>
<dbReference type="KEGG" id="ehx:EMIHUDRAFT_226774"/>
<accession>A0A0D3KK89</accession>
<evidence type="ECO:0000313" key="4">
    <source>
        <dbReference type="EnsemblProtists" id="EOD36174"/>
    </source>
</evidence>
<organism evidence="4 5">
    <name type="scientific">Emiliania huxleyi (strain CCMP1516)</name>
    <dbReference type="NCBI Taxonomy" id="280463"/>
    <lineage>
        <taxon>Eukaryota</taxon>
        <taxon>Haptista</taxon>
        <taxon>Haptophyta</taxon>
        <taxon>Prymnesiophyceae</taxon>
        <taxon>Isochrysidales</taxon>
        <taxon>Noelaerhabdaceae</taxon>
        <taxon>Emiliania</taxon>
    </lineage>
</organism>
<feature type="region of interest" description="Disordered" evidence="2">
    <location>
        <begin position="28"/>
        <end position="70"/>
    </location>
</feature>
<dbReference type="PaxDb" id="2903-EOD36174"/>
<dbReference type="Proteomes" id="UP000013827">
    <property type="component" value="Unassembled WGS sequence"/>
</dbReference>
<dbReference type="RefSeq" id="XP_005788603.1">
    <property type="nucleotide sequence ID" value="XM_005788546.1"/>
</dbReference>
<keyword evidence="5" id="KW-1185">Reference proteome</keyword>
<dbReference type="EnsemblProtists" id="EOD36174">
    <property type="protein sequence ID" value="EOD36174"/>
    <property type="gene ID" value="EMIHUDRAFT_226774"/>
</dbReference>
<dbReference type="GeneID" id="17281445"/>
<comment type="similarity">
    <text evidence="1">Belongs to the asaB hydroxylase/desaturase family.</text>
</comment>
<dbReference type="AlphaFoldDB" id="A0A0D3KK89"/>
<proteinExistence type="inferred from homology"/>
<evidence type="ECO:0000256" key="2">
    <source>
        <dbReference type="SAM" id="MobiDB-lite"/>
    </source>
</evidence>
<feature type="chain" id="PRO_5044291847" evidence="3">
    <location>
        <begin position="20"/>
        <end position="295"/>
    </location>
</feature>
<evidence type="ECO:0000256" key="3">
    <source>
        <dbReference type="SAM" id="SignalP"/>
    </source>
</evidence>